<dbReference type="PROSITE" id="PS50109">
    <property type="entry name" value="HIS_KIN"/>
    <property type="match status" value="1"/>
</dbReference>
<protein>
    <recommendedName>
        <fullName evidence="2">histidine kinase</fullName>
        <ecNumber evidence="2">2.7.13.3</ecNumber>
    </recommendedName>
</protein>
<name>A0A2W1N2B0_9FLAO</name>
<keyword evidence="4" id="KW-0808">Transferase</keyword>
<dbReference type="EMBL" id="QKSB01000002">
    <property type="protein sequence ID" value="PZE17964.1"/>
    <property type="molecule type" value="Genomic_DNA"/>
</dbReference>
<dbReference type="CDD" id="cd00075">
    <property type="entry name" value="HATPase"/>
    <property type="match status" value="1"/>
</dbReference>
<keyword evidence="7" id="KW-0472">Membrane</keyword>
<dbReference type="InterPro" id="IPR003594">
    <property type="entry name" value="HATPase_dom"/>
</dbReference>
<proteinExistence type="predicted"/>
<dbReference type="Pfam" id="PF00512">
    <property type="entry name" value="HisKA"/>
    <property type="match status" value="1"/>
</dbReference>
<keyword evidence="7" id="KW-0812">Transmembrane</keyword>
<dbReference type="PANTHER" id="PTHR45453">
    <property type="entry name" value="PHOSPHATE REGULON SENSOR PROTEIN PHOR"/>
    <property type="match status" value="1"/>
</dbReference>
<keyword evidence="10" id="KW-1185">Reference proteome</keyword>
<dbReference type="Gene3D" id="3.30.565.10">
    <property type="entry name" value="Histidine kinase-like ATPase, C-terminal domain"/>
    <property type="match status" value="1"/>
</dbReference>
<dbReference type="GO" id="GO:0000155">
    <property type="term" value="F:phosphorelay sensor kinase activity"/>
    <property type="evidence" value="ECO:0007669"/>
    <property type="project" value="InterPro"/>
</dbReference>
<dbReference type="GO" id="GO:0016036">
    <property type="term" value="P:cellular response to phosphate starvation"/>
    <property type="evidence" value="ECO:0007669"/>
    <property type="project" value="TreeGrafter"/>
</dbReference>
<dbReference type="SMART" id="SM00388">
    <property type="entry name" value="HisKA"/>
    <property type="match status" value="1"/>
</dbReference>
<dbReference type="SUPFAM" id="SSF47384">
    <property type="entry name" value="Homodimeric domain of signal transducing histidine kinase"/>
    <property type="match status" value="1"/>
</dbReference>
<feature type="domain" description="Histidine kinase" evidence="8">
    <location>
        <begin position="307"/>
        <end position="525"/>
    </location>
</feature>
<dbReference type="InterPro" id="IPR050351">
    <property type="entry name" value="BphY/WalK/GraS-like"/>
</dbReference>
<dbReference type="InterPro" id="IPR005467">
    <property type="entry name" value="His_kinase_dom"/>
</dbReference>
<evidence type="ECO:0000256" key="7">
    <source>
        <dbReference type="SAM" id="Phobius"/>
    </source>
</evidence>
<dbReference type="Gene3D" id="1.10.287.130">
    <property type="match status" value="1"/>
</dbReference>
<reference evidence="9 10" key="1">
    <citation type="submission" date="2018-06" db="EMBL/GenBank/DDBJ databases">
        <title>The draft genome sequence of Crocinitomix sp. SM1701.</title>
        <authorList>
            <person name="Zhang X."/>
        </authorList>
    </citation>
    <scope>NUCLEOTIDE SEQUENCE [LARGE SCALE GENOMIC DNA]</scope>
    <source>
        <strain evidence="9 10">SM1701</strain>
    </source>
</reference>
<dbReference type="RefSeq" id="WP_111062115.1">
    <property type="nucleotide sequence ID" value="NZ_JBHUCU010000002.1"/>
</dbReference>
<dbReference type="EC" id="2.7.13.3" evidence="2"/>
<keyword evidence="3" id="KW-0597">Phosphoprotein</keyword>
<sequence length="527" mass="59006">MSVSLIGLLFLQFFWIKNVLHTRKDHFESTVQKAIGSVLQDLDKIEKKVFTSGLKKSKGNSVFLESNKLDFSSLIGDESTISIGDTIINSGDEKTDYIVVTGSAVDSATGIIAEHKIVTRSLNDLLEFPKKGDLLGIHDSTFCFPVKYGNAYEQNLLVKSRYLNEVMLKMFTTNLFDDITTRLNLKILDTLITSRLKSNMIDTNFVFNVVDKAGKSVNFSGESENYNHQLKGSLFTYKLFPSDFVSSGYKLIINFPNKQHFLAKQMWPSLMASILLILIVVIAFYSAVSTIFRQKKVSEIKNDFISNMTHELKTPISTISLACEAIEDPDVAKNSESLTGFIQMISAENKRLGKLVEKVLQTSLIEKGSLKIQKEIQPIHTIVQDAIKAFKIQFQRQGGTIEEGCLDEVFMAVDKVHFSNVIINLLDNALKYSNSSPYARIDLIKTSDGMKLSISDKGIGIKKEEQKRIFDKLYRVSTGDVHDVKGFGLGLDYVKSIVTLHGGTVCVKSEFGKGSTFKIELKDERKN</sequence>
<dbReference type="InterPro" id="IPR003661">
    <property type="entry name" value="HisK_dim/P_dom"/>
</dbReference>
<dbReference type="Proteomes" id="UP000249248">
    <property type="component" value="Unassembled WGS sequence"/>
</dbReference>
<evidence type="ECO:0000256" key="6">
    <source>
        <dbReference type="ARBA" id="ARBA00023012"/>
    </source>
</evidence>
<dbReference type="OrthoDB" id="1933776at2"/>
<dbReference type="SUPFAM" id="SSF55874">
    <property type="entry name" value="ATPase domain of HSP90 chaperone/DNA topoisomerase II/histidine kinase"/>
    <property type="match status" value="1"/>
</dbReference>
<feature type="transmembrane region" description="Helical" evidence="7">
    <location>
        <begin position="266"/>
        <end position="288"/>
    </location>
</feature>
<evidence type="ECO:0000256" key="5">
    <source>
        <dbReference type="ARBA" id="ARBA00022777"/>
    </source>
</evidence>
<keyword evidence="5" id="KW-0418">Kinase</keyword>
<evidence type="ECO:0000256" key="4">
    <source>
        <dbReference type="ARBA" id="ARBA00022679"/>
    </source>
</evidence>
<organism evidence="9 10">
    <name type="scientific">Putridiphycobacter roseus</name>
    <dbReference type="NCBI Taxonomy" id="2219161"/>
    <lineage>
        <taxon>Bacteria</taxon>
        <taxon>Pseudomonadati</taxon>
        <taxon>Bacteroidota</taxon>
        <taxon>Flavobacteriia</taxon>
        <taxon>Flavobacteriales</taxon>
        <taxon>Crocinitomicaceae</taxon>
        <taxon>Putridiphycobacter</taxon>
    </lineage>
</organism>
<dbReference type="GO" id="GO:0005886">
    <property type="term" value="C:plasma membrane"/>
    <property type="evidence" value="ECO:0007669"/>
    <property type="project" value="TreeGrafter"/>
</dbReference>
<dbReference type="GO" id="GO:0004721">
    <property type="term" value="F:phosphoprotein phosphatase activity"/>
    <property type="evidence" value="ECO:0007669"/>
    <property type="project" value="TreeGrafter"/>
</dbReference>
<dbReference type="FunFam" id="3.30.565.10:FF:000006">
    <property type="entry name" value="Sensor histidine kinase WalK"/>
    <property type="match status" value="1"/>
</dbReference>
<dbReference type="SMART" id="SM00387">
    <property type="entry name" value="HATPase_c"/>
    <property type="match status" value="1"/>
</dbReference>
<dbReference type="PRINTS" id="PR00344">
    <property type="entry name" value="BCTRLSENSOR"/>
</dbReference>
<dbReference type="InterPro" id="IPR036097">
    <property type="entry name" value="HisK_dim/P_sf"/>
</dbReference>
<evidence type="ECO:0000313" key="9">
    <source>
        <dbReference type="EMBL" id="PZE17964.1"/>
    </source>
</evidence>
<keyword evidence="6" id="KW-0902">Two-component regulatory system</keyword>
<evidence type="ECO:0000256" key="3">
    <source>
        <dbReference type="ARBA" id="ARBA00022553"/>
    </source>
</evidence>
<evidence type="ECO:0000313" key="10">
    <source>
        <dbReference type="Proteomes" id="UP000249248"/>
    </source>
</evidence>
<dbReference type="InterPro" id="IPR036890">
    <property type="entry name" value="HATPase_C_sf"/>
</dbReference>
<keyword evidence="7" id="KW-1133">Transmembrane helix</keyword>
<comment type="catalytic activity">
    <reaction evidence="1">
        <text>ATP + protein L-histidine = ADP + protein N-phospho-L-histidine.</text>
        <dbReference type="EC" id="2.7.13.3"/>
    </reaction>
</comment>
<dbReference type="PANTHER" id="PTHR45453:SF1">
    <property type="entry name" value="PHOSPHATE REGULON SENSOR PROTEIN PHOR"/>
    <property type="match status" value="1"/>
</dbReference>
<accession>A0A2W1N2B0</accession>
<evidence type="ECO:0000256" key="2">
    <source>
        <dbReference type="ARBA" id="ARBA00012438"/>
    </source>
</evidence>
<dbReference type="InterPro" id="IPR004358">
    <property type="entry name" value="Sig_transdc_His_kin-like_C"/>
</dbReference>
<evidence type="ECO:0000256" key="1">
    <source>
        <dbReference type="ARBA" id="ARBA00000085"/>
    </source>
</evidence>
<gene>
    <name evidence="9" type="ORF">DNU06_04925</name>
</gene>
<evidence type="ECO:0000259" key="8">
    <source>
        <dbReference type="PROSITE" id="PS50109"/>
    </source>
</evidence>
<dbReference type="AlphaFoldDB" id="A0A2W1N2B0"/>
<dbReference type="CDD" id="cd00082">
    <property type="entry name" value="HisKA"/>
    <property type="match status" value="1"/>
</dbReference>
<comment type="caution">
    <text evidence="9">The sequence shown here is derived from an EMBL/GenBank/DDBJ whole genome shotgun (WGS) entry which is preliminary data.</text>
</comment>
<dbReference type="Pfam" id="PF02518">
    <property type="entry name" value="HATPase_c"/>
    <property type="match status" value="1"/>
</dbReference>